<keyword evidence="2" id="KW-1185">Reference proteome</keyword>
<evidence type="ECO:0000313" key="2">
    <source>
        <dbReference type="Proteomes" id="UP001163324"/>
    </source>
</evidence>
<comment type="caution">
    <text evidence="1">The sequence shown here is derived from an EMBL/GenBank/DDBJ whole genome shotgun (WGS) entry which is preliminary data.</text>
</comment>
<evidence type="ECO:0000313" key="1">
    <source>
        <dbReference type="EMBL" id="KAI9896407.1"/>
    </source>
</evidence>
<accession>A0ACC0UR38</accession>
<proteinExistence type="predicted"/>
<organism evidence="1 2">
    <name type="scientific">Trichothecium roseum</name>
    <dbReference type="NCBI Taxonomy" id="47278"/>
    <lineage>
        <taxon>Eukaryota</taxon>
        <taxon>Fungi</taxon>
        <taxon>Dikarya</taxon>
        <taxon>Ascomycota</taxon>
        <taxon>Pezizomycotina</taxon>
        <taxon>Sordariomycetes</taxon>
        <taxon>Hypocreomycetidae</taxon>
        <taxon>Hypocreales</taxon>
        <taxon>Hypocreales incertae sedis</taxon>
        <taxon>Trichothecium</taxon>
    </lineage>
</organism>
<gene>
    <name evidence="1" type="ORF">N3K66_008579</name>
</gene>
<sequence length="365" mass="40975">MSLLNLQRPVAAAASLRGLYRPTVPQIPQQRVVVYRQPLAPGSKRRFGTEVAAAFNQTVNSVAQVVSSVHHVAGVPWYITIPLFATAVNVVVRFPVQRANHKRALVSLDTFSVKAAWSSRIYSLLARNPKGRPSAEQMRKLAEPLVAKRWAEVDKEFGCQSWKTYASGLSAMVPFILASEALRRLAGYSRYLSAEMSAASFDQSLTQGGLAWFQDLTVMDPYYVLPAMCSAVLAADSWFGVSRERIRELLHVQPSTALPQTLQQRLANVFGRLQLAMPFLPLAFSHFPSVIFLYWLTTFSMNRVNRFFIQRLHPRRKDPLKEIATNAAKKQEEKRKEGLKLASTSVDAMTGLDYDESGKFVRKQK</sequence>
<reference evidence="1" key="1">
    <citation type="submission" date="2022-10" db="EMBL/GenBank/DDBJ databases">
        <title>Complete Genome of Trichothecium roseum strain YXFP-22015, a Plant Pathogen Isolated from Citrus.</title>
        <authorList>
            <person name="Wang Y."/>
            <person name="Zhu L."/>
        </authorList>
    </citation>
    <scope>NUCLEOTIDE SEQUENCE</scope>
    <source>
        <strain evidence="1">YXFP-22015</strain>
    </source>
</reference>
<dbReference type="EMBL" id="CM047948">
    <property type="protein sequence ID" value="KAI9896407.1"/>
    <property type="molecule type" value="Genomic_DNA"/>
</dbReference>
<protein>
    <submittedName>
        <fullName evidence="1">Uncharacterized protein</fullName>
    </submittedName>
</protein>
<dbReference type="Proteomes" id="UP001163324">
    <property type="component" value="Chromosome 9"/>
</dbReference>
<name>A0ACC0UR38_9HYPO</name>